<dbReference type="InterPro" id="IPR003594">
    <property type="entry name" value="HATPase_dom"/>
</dbReference>
<feature type="domain" description="HAMP" evidence="14">
    <location>
        <begin position="181"/>
        <end position="234"/>
    </location>
</feature>
<dbReference type="Pfam" id="PF00672">
    <property type="entry name" value="HAMP"/>
    <property type="match status" value="1"/>
</dbReference>
<comment type="caution">
    <text evidence="15">The sequence shown here is derived from an EMBL/GenBank/DDBJ whole genome shotgun (WGS) entry which is preliminary data.</text>
</comment>
<keyword evidence="7 15" id="KW-0418">Kinase</keyword>
<accession>A0ABX0TB48</accession>
<dbReference type="Pfam" id="PF02518">
    <property type="entry name" value="HATPase_c"/>
    <property type="match status" value="1"/>
</dbReference>
<evidence type="ECO:0000256" key="2">
    <source>
        <dbReference type="ARBA" id="ARBA00004236"/>
    </source>
</evidence>
<dbReference type="EMBL" id="JAAOYO010000003">
    <property type="protein sequence ID" value="NII41398.1"/>
    <property type="molecule type" value="Genomic_DNA"/>
</dbReference>
<feature type="compositionally biased region" description="Basic and acidic residues" evidence="11">
    <location>
        <begin position="325"/>
        <end position="335"/>
    </location>
</feature>
<proteinExistence type="predicted"/>
<feature type="domain" description="Histidine kinase" evidence="13">
    <location>
        <begin position="242"/>
        <end position="472"/>
    </location>
</feature>
<protein>
    <recommendedName>
        <fullName evidence="3">histidine kinase</fullName>
        <ecNumber evidence="3">2.7.13.3</ecNumber>
    </recommendedName>
</protein>
<keyword evidence="10 12" id="KW-0472">Membrane</keyword>
<dbReference type="PANTHER" id="PTHR45436">
    <property type="entry name" value="SENSOR HISTIDINE KINASE YKOH"/>
    <property type="match status" value="1"/>
</dbReference>
<keyword evidence="9" id="KW-0902">Two-component regulatory system</keyword>
<feature type="region of interest" description="Disordered" evidence="11">
    <location>
        <begin position="97"/>
        <end position="116"/>
    </location>
</feature>
<dbReference type="InterPro" id="IPR050428">
    <property type="entry name" value="TCS_sensor_his_kinase"/>
</dbReference>
<comment type="subcellular location">
    <subcellularLocation>
        <location evidence="2">Cell membrane</location>
    </subcellularLocation>
</comment>
<feature type="region of interest" description="Disordered" evidence="11">
    <location>
        <begin position="320"/>
        <end position="341"/>
    </location>
</feature>
<dbReference type="CDD" id="cd00082">
    <property type="entry name" value="HisKA"/>
    <property type="match status" value="1"/>
</dbReference>
<dbReference type="SMART" id="SM00387">
    <property type="entry name" value="HATPase_c"/>
    <property type="match status" value="1"/>
</dbReference>
<feature type="region of interest" description="Disordered" evidence="11">
    <location>
        <begin position="1"/>
        <end position="21"/>
    </location>
</feature>
<dbReference type="InterPro" id="IPR003660">
    <property type="entry name" value="HAMP_dom"/>
</dbReference>
<dbReference type="InterPro" id="IPR036097">
    <property type="entry name" value="HisK_dim/P_sf"/>
</dbReference>
<dbReference type="Pfam" id="PF00512">
    <property type="entry name" value="HisKA"/>
    <property type="match status" value="1"/>
</dbReference>
<evidence type="ECO:0000256" key="4">
    <source>
        <dbReference type="ARBA" id="ARBA00022553"/>
    </source>
</evidence>
<evidence type="ECO:0000256" key="6">
    <source>
        <dbReference type="ARBA" id="ARBA00022692"/>
    </source>
</evidence>
<dbReference type="EC" id="2.7.13.3" evidence="3"/>
<keyword evidence="5" id="KW-0808">Transferase</keyword>
<evidence type="ECO:0000256" key="9">
    <source>
        <dbReference type="ARBA" id="ARBA00023012"/>
    </source>
</evidence>
<dbReference type="SUPFAM" id="SSF158472">
    <property type="entry name" value="HAMP domain-like"/>
    <property type="match status" value="1"/>
</dbReference>
<dbReference type="SMART" id="SM00388">
    <property type="entry name" value="HisKA"/>
    <property type="match status" value="1"/>
</dbReference>
<evidence type="ECO:0000256" key="5">
    <source>
        <dbReference type="ARBA" id="ARBA00022679"/>
    </source>
</evidence>
<evidence type="ECO:0000256" key="11">
    <source>
        <dbReference type="SAM" id="MobiDB-lite"/>
    </source>
</evidence>
<dbReference type="CDD" id="cd06225">
    <property type="entry name" value="HAMP"/>
    <property type="match status" value="1"/>
</dbReference>
<keyword evidence="4" id="KW-0597">Phosphoprotein</keyword>
<dbReference type="Gene3D" id="3.30.565.10">
    <property type="entry name" value="Histidine kinase-like ATPase, C-terminal domain"/>
    <property type="match status" value="1"/>
</dbReference>
<dbReference type="Gene3D" id="1.10.287.130">
    <property type="match status" value="1"/>
</dbReference>
<dbReference type="InterPro" id="IPR036890">
    <property type="entry name" value="HATPase_C_sf"/>
</dbReference>
<dbReference type="CDD" id="cd00075">
    <property type="entry name" value="HATPase"/>
    <property type="match status" value="1"/>
</dbReference>
<dbReference type="PROSITE" id="PS50885">
    <property type="entry name" value="HAMP"/>
    <property type="match status" value="1"/>
</dbReference>
<keyword evidence="16" id="KW-1185">Reference proteome</keyword>
<evidence type="ECO:0000256" key="3">
    <source>
        <dbReference type="ARBA" id="ARBA00012438"/>
    </source>
</evidence>
<keyword evidence="8 12" id="KW-1133">Transmembrane helix</keyword>
<dbReference type="InterPro" id="IPR005467">
    <property type="entry name" value="His_kinase_dom"/>
</dbReference>
<organism evidence="15 16">
    <name type="scientific">Curtobacterium salicis</name>
    <dbReference type="NCBI Taxonomy" id="1779862"/>
    <lineage>
        <taxon>Bacteria</taxon>
        <taxon>Bacillati</taxon>
        <taxon>Actinomycetota</taxon>
        <taxon>Actinomycetes</taxon>
        <taxon>Micrococcales</taxon>
        <taxon>Microbacteriaceae</taxon>
        <taxon>Curtobacterium</taxon>
    </lineage>
</organism>
<dbReference type="PANTHER" id="PTHR45436:SF5">
    <property type="entry name" value="SENSOR HISTIDINE KINASE TRCS"/>
    <property type="match status" value="1"/>
</dbReference>
<dbReference type="GO" id="GO:0016301">
    <property type="term" value="F:kinase activity"/>
    <property type="evidence" value="ECO:0007669"/>
    <property type="project" value="UniProtKB-KW"/>
</dbReference>
<dbReference type="PRINTS" id="PR00344">
    <property type="entry name" value="BCTRLSENSOR"/>
</dbReference>
<evidence type="ECO:0000313" key="15">
    <source>
        <dbReference type="EMBL" id="NII41398.1"/>
    </source>
</evidence>
<dbReference type="InterPro" id="IPR003661">
    <property type="entry name" value="HisK_dim/P_dom"/>
</dbReference>
<dbReference type="SUPFAM" id="SSF55874">
    <property type="entry name" value="ATPase domain of HSP90 chaperone/DNA topoisomerase II/histidine kinase"/>
    <property type="match status" value="1"/>
</dbReference>
<evidence type="ECO:0000259" key="13">
    <source>
        <dbReference type="PROSITE" id="PS50109"/>
    </source>
</evidence>
<dbReference type="InterPro" id="IPR004358">
    <property type="entry name" value="Sig_transdc_His_kin-like_C"/>
</dbReference>
<sequence length="473" mass="50071">MAERTAARSRPPARSRRPASIRARATGGAALVVLVALAIGAVAFVGVLRTSLSDGVRTAAEQTLDGLSARVEADGAAAVEAEDDDVLAQLQDADGRVLARADDSPSRPLDTADESRSRHDGDRWLLVADDVDLPGGGDGTLVVGAPLEDADAAVRTVSVLLVVAVPVVVALMSLVTWFVVGRALRPVDRMRREVDEVEGTNLHARVDEPGSGDEVDRLAATMNRMLGRLEASQQAQRQFVSDASHELRSPLATIRQHAEVARAHPEVTGTTDLADVVLDEGARLQELVESLLLLTRVDERGRDRDRAVDLDDLVFTEASRPRSVHGTDGREDGRPDGTAVRTDGRAAVRVDVSGVTPARVRGDDRLLGRMVRNLVDNAVRHAEHTVVVALGTDGDSAVLSVDDNGHGIPETDRARVFERFVRLDEGRARDAGGSGLGLAIVDAVVRGHGGSVAVSAAPGGGARFSVRLPLLRD</sequence>
<feature type="transmembrane region" description="Helical" evidence="12">
    <location>
        <begin position="157"/>
        <end position="180"/>
    </location>
</feature>
<dbReference type="RefSeq" id="WP_341849859.1">
    <property type="nucleotide sequence ID" value="NZ_JAAOYO010000003.1"/>
</dbReference>
<evidence type="ECO:0000256" key="10">
    <source>
        <dbReference type="ARBA" id="ARBA00023136"/>
    </source>
</evidence>
<evidence type="ECO:0000313" key="16">
    <source>
        <dbReference type="Proteomes" id="UP001318300"/>
    </source>
</evidence>
<keyword evidence="6 12" id="KW-0812">Transmembrane</keyword>
<dbReference type="Gene3D" id="6.10.340.10">
    <property type="match status" value="1"/>
</dbReference>
<gene>
    <name evidence="15" type="ORF">E9228_002045</name>
</gene>
<dbReference type="Proteomes" id="UP001318300">
    <property type="component" value="Unassembled WGS sequence"/>
</dbReference>
<name>A0ABX0TB48_9MICO</name>
<comment type="catalytic activity">
    <reaction evidence="1">
        <text>ATP + protein L-histidine = ADP + protein N-phospho-L-histidine.</text>
        <dbReference type="EC" id="2.7.13.3"/>
    </reaction>
</comment>
<dbReference type="PROSITE" id="PS50109">
    <property type="entry name" value="HIS_KIN"/>
    <property type="match status" value="1"/>
</dbReference>
<evidence type="ECO:0000256" key="12">
    <source>
        <dbReference type="SAM" id="Phobius"/>
    </source>
</evidence>
<reference evidence="15 16" key="1">
    <citation type="submission" date="2020-03" db="EMBL/GenBank/DDBJ databases">
        <title>Above-ground endophytic microbial communities from plants in different locations in the United States.</title>
        <authorList>
            <person name="Frank C."/>
        </authorList>
    </citation>
    <scope>NUCLEOTIDE SEQUENCE [LARGE SCALE GENOMIC DNA]</scope>
    <source>
        <strain evidence="15 16">WW7</strain>
    </source>
</reference>
<feature type="transmembrane region" description="Helical" evidence="12">
    <location>
        <begin position="21"/>
        <end position="48"/>
    </location>
</feature>
<dbReference type="SMART" id="SM00304">
    <property type="entry name" value="HAMP"/>
    <property type="match status" value="1"/>
</dbReference>
<evidence type="ECO:0000256" key="8">
    <source>
        <dbReference type="ARBA" id="ARBA00022989"/>
    </source>
</evidence>
<dbReference type="SUPFAM" id="SSF47384">
    <property type="entry name" value="Homodimeric domain of signal transducing histidine kinase"/>
    <property type="match status" value="1"/>
</dbReference>
<evidence type="ECO:0000259" key="14">
    <source>
        <dbReference type="PROSITE" id="PS50885"/>
    </source>
</evidence>
<evidence type="ECO:0000256" key="7">
    <source>
        <dbReference type="ARBA" id="ARBA00022777"/>
    </source>
</evidence>
<evidence type="ECO:0000256" key="1">
    <source>
        <dbReference type="ARBA" id="ARBA00000085"/>
    </source>
</evidence>